<keyword evidence="5" id="KW-1185">Reference proteome</keyword>
<reference evidence="4 5" key="1">
    <citation type="journal article" date="2009" name="Stand. Genomic Sci.">
        <title>Complete genome sequence of Rhodothermus marinus type strain (R-10).</title>
        <authorList>
            <person name="Nolan M."/>
            <person name="Tindall B.J."/>
            <person name="Pomrenke H."/>
            <person name="Lapidus A."/>
            <person name="Copeland A."/>
            <person name="Glavina Del Rio T."/>
            <person name="Lucas S."/>
            <person name="Chen F."/>
            <person name="Tice H."/>
            <person name="Cheng J.F."/>
            <person name="Saunders E."/>
            <person name="Han C."/>
            <person name="Bruce D."/>
            <person name="Goodwin L."/>
            <person name="Chain P."/>
            <person name="Pitluck S."/>
            <person name="Ovchinikova G."/>
            <person name="Pati A."/>
            <person name="Ivanova N."/>
            <person name="Mavromatis K."/>
            <person name="Chen A."/>
            <person name="Palaniappan K."/>
            <person name="Land M."/>
            <person name="Hauser L."/>
            <person name="Chang Y.J."/>
            <person name="Jeffries C.D."/>
            <person name="Brettin T."/>
            <person name="Goker M."/>
            <person name="Bristow J."/>
            <person name="Eisen J.A."/>
            <person name="Markowitz V."/>
            <person name="Hugenholtz P."/>
            <person name="Kyrpides N.C."/>
            <person name="Klenk H.P."/>
            <person name="Detter J.C."/>
        </authorList>
    </citation>
    <scope>NUCLEOTIDE SEQUENCE [LARGE SCALE GENOMIC DNA]</scope>
    <source>
        <strain evidence="5">ATCC 43812 / DSM 4252 / R-10</strain>
    </source>
</reference>
<protein>
    <submittedName>
        <fullName evidence="4">Alanine racemase domain protein</fullName>
    </submittedName>
</protein>
<evidence type="ECO:0000259" key="3">
    <source>
        <dbReference type="SMART" id="SM01119"/>
    </source>
</evidence>
<dbReference type="Proteomes" id="UP000002221">
    <property type="component" value="Chromosome"/>
</dbReference>
<gene>
    <name evidence="4" type="ordered locus">Rmar_0070</name>
</gene>
<dbReference type="Pfam" id="PF14031">
    <property type="entry name" value="D-ser_dehydrat"/>
    <property type="match status" value="1"/>
</dbReference>
<evidence type="ECO:0000313" key="4">
    <source>
        <dbReference type="EMBL" id="ACY46979.1"/>
    </source>
</evidence>
<proteinExistence type="inferred from homology"/>
<evidence type="ECO:0000313" key="5">
    <source>
        <dbReference type="Proteomes" id="UP000002221"/>
    </source>
</evidence>
<dbReference type="InterPro" id="IPR026956">
    <property type="entry name" value="D-ser_dehydrat-like_dom"/>
</dbReference>
<dbReference type="AlphaFoldDB" id="D0MK66"/>
<dbReference type="InterPro" id="IPR029066">
    <property type="entry name" value="PLP-binding_barrel"/>
</dbReference>
<dbReference type="Pfam" id="PF01168">
    <property type="entry name" value="Ala_racemase_N"/>
    <property type="match status" value="1"/>
</dbReference>
<dbReference type="Gene3D" id="3.20.20.10">
    <property type="entry name" value="Alanine racemase"/>
    <property type="match status" value="1"/>
</dbReference>
<accession>D0MK66</accession>
<feature type="domain" description="D-serine dehydratase-like" evidence="3">
    <location>
        <begin position="269"/>
        <end position="372"/>
    </location>
</feature>
<dbReference type="OrthoDB" id="9788869at2"/>
<dbReference type="Gene3D" id="2.40.37.20">
    <property type="entry name" value="D-serine dehydratase-like domain"/>
    <property type="match status" value="1"/>
</dbReference>
<dbReference type="STRING" id="518766.Rmar_0070"/>
<organism evidence="4 5">
    <name type="scientific">Rhodothermus marinus (strain ATCC 43812 / DSM 4252 / R-10)</name>
    <name type="common">Rhodothermus obamensis</name>
    <dbReference type="NCBI Taxonomy" id="518766"/>
    <lineage>
        <taxon>Bacteria</taxon>
        <taxon>Pseudomonadati</taxon>
        <taxon>Rhodothermota</taxon>
        <taxon>Rhodothermia</taxon>
        <taxon>Rhodothermales</taxon>
        <taxon>Rhodothermaceae</taxon>
        <taxon>Rhodothermus</taxon>
    </lineage>
</organism>
<dbReference type="InterPro" id="IPR001608">
    <property type="entry name" value="Ala_racemase_N"/>
</dbReference>
<dbReference type="InterPro" id="IPR042208">
    <property type="entry name" value="D-ser_dehydrat-like_sf"/>
</dbReference>
<dbReference type="RefSeq" id="WP_012842591.1">
    <property type="nucleotide sequence ID" value="NC_013501.1"/>
</dbReference>
<sequence length="396" mass="43252">MQTIEALPTPAALIDRQRLLGNLREMQQRATQEGVALRPHAKTHKTPELARLQQELGATGITVATVDEAEAFVAAGLTDVRVAYPTVGIDRYERLLALMAQARISFCLDTPEAIRAASDFFAARGRQAEVLLEVDTGFGRTGVRWDDARRLVDCARLIQESPGLRLIGLLTHAGQAYHGPGPDESPADALRRVAAEERDRLLAAAVTLQQAGLAHPERFELSVGSTPTAHYFTNRTEQGFRITEIRPGNYVFHDVMQVALGSCTRDACALTVLARVVSRKPDGRGGWWVFLDAGKKALATDQGYGTRGYGLPLYHPASRTPLPHAVIERLSEEHGWMHVRGGTTLQIGDRVQIVPNHACLIAPLLRRFYVLEGDEVVAEWSVVDAASSVRSASSTC</sequence>
<evidence type="ECO:0000256" key="2">
    <source>
        <dbReference type="ARBA" id="ARBA00023239"/>
    </source>
</evidence>
<dbReference type="PANTHER" id="PTHR28004:SF2">
    <property type="entry name" value="D-SERINE DEHYDRATASE"/>
    <property type="match status" value="1"/>
</dbReference>
<keyword evidence="2" id="KW-0456">Lyase</keyword>
<evidence type="ECO:0000256" key="1">
    <source>
        <dbReference type="ARBA" id="ARBA00005323"/>
    </source>
</evidence>
<dbReference type="KEGG" id="rmr:Rmar_0070"/>
<comment type="similarity">
    <text evidence="1">Belongs to the DSD1 family.</text>
</comment>
<dbReference type="GO" id="GO:0036088">
    <property type="term" value="P:D-serine catabolic process"/>
    <property type="evidence" value="ECO:0007669"/>
    <property type="project" value="TreeGrafter"/>
</dbReference>
<dbReference type="SUPFAM" id="SSF51419">
    <property type="entry name" value="PLP-binding barrel"/>
    <property type="match status" value="1"/>
</dbReference>
<dbReference type="GO" id="GO:0008721">
    <property type="term" value="F:D-serine ammonia-lyase activity"/>
    <property type="evidence" value="ECO:0007669"/>
    <property type="project" value="TreeGrafter"/>
</dbReference>
<dbReference type="SMART" id="SM01119">
    <property type="entry name" value="D-ser_dehydrat"/>
    <property type="match status" value="1"/>
</dbReference>
<dbReference type="PANTHER" id="PTHR28004">
    <property type="entry name" value="ZGC:162816-RELATED"/>
    <property type="match status" value="1"/>
</dbReference>
<dbReference type="InterPro" id="IPR051466">
    <property type="entry name" value="D-amino_acid_metab_enzyme"/>
</dbReference>
<name>D0MK66_RHOM4</name>
<dbReference type="HOGENOM" id="CLU_031639_2_1_10"/>
<dbReference type="eggNOG" id="COG3616">
    <property type="taxonomic scope" value="Bacteria"/>
</dbReference>
<dbReference type="EMBL" id="CP001807">
    <property type="protein sequence ID" value="ACY46979.1"/>
    <property type="molecule type" value="Genomic_DNA"/>
</dbReference>